<evidence type="ECO:0000256" key="2">
    <source>
        <dbReference type="ARBA" id="ARBA00003532"/>
    </source>
</evidence>
<evidence type="ECO:0000256" key="6">
    <source>
        <dbReference type="ARBA" id="ARBA00022737"/>
    </source>
</evidence>
<dbReference type="PANTHER" id="PTHR43687:SF1">
    <property type="entry name" value="FERREDOXIN III"/>
    <property type="match status" value="1"/>
</dbReference>
<dbReference type="OrthoDB" id="9810688at2"/>
<dbReference type="Gene3D" id="3.30.70.3270">
    <property type="match status" value="1"/>
</dbReference>
<reference evidence="13 14" key="1">
    <citation type="submission" date="2016-11" db="EMBL/GenBank/DDBJ databases">
        <title>Mixed transmission modes and dynamic genome evolution in an obligate animal-bacterial symbiosis.</title>
        <authorList>
            <person name="Russell S.L."/>
            <person name="Corbett-Detig R.B."/>
            <person name="Cavanaugh C.M."/>
        </authorList>
    </citation>
    <scope>NUCLEOTIDE SEQUENCE [LARGE SCALE GENOMIC DNA]</scope>
    <source>
        <strain evidence="13">Se-Cadez</strain>
    </source>
</reference>
<dbReference type="PROSITE" id="PS51379">
    <property type="entry name" value="4FE4S_FER_2"/>
    <property type="match status" value="2"/>
</dbReference>
<evidence type="ECO:0000256" key="3">
    <source>
        <dbReference type="ARBA" id="ARBA00022448"/>
    </source>
</evidence>
<dbReference type="RefSeq" id="WP_078486447.1">
    <property type="nucleotide sequence ID" value="NZ_MPRJ01000024.1"/>
</dbReference>
<evidence type="ECO:0000256" key="8">
    <source>
        <dbReference type="ARBA" id="ARBA00023004"/>
    </source>
</evidence>
<keyword evidence="7" id="KW-0249">Electron transport</keyword>
<comment type="cofactor">
    <cofactor evidence="1">
        <name>[4Fe-4S] cluster</name>
        <dbReference type="ChEBI" id="CHEBI:49883"/>
    </cofactor>
</comment>
<dbReference type="PROSITE" id="PS00198">
    <property type="entry name" value="4FE4S_FER_1"/>
    <property type="match status" value="2"/>
</dbReference>
<evidence type="ECO:0000313" key="13">
    <source>
        <dbReference type="EMBL" id="OOZ36838.1"/>
    </source>
</evidence>
<evidence type="ECO:0000256" key="5">
    <source>
        <dbReference type="ARBA" id="ARBA00022723"/>
    </source>
</evidence>
<keyword evidence="14" id="KW-1185">Reference proteome</keyword>
<feature type="domain" description="4Fe-4S ferredoxin-type" evidence="12">
    <location>
        <begin position="18"/>
        <end position="47"/>
    </location>
</feature>
<dbReference type="AlphaFoldDB" id="A0A1T2KVE0"/>
<accession>A0A1T2KVE0</accession>
<dbReference type="InterPro" id="IPR050572">
    <property type="entry name" value="Fe-S_Ferredoxin"/>
</dbReference>
<dbReference type="PANTHER" id="PTHR43687">
    <property type="entry name" value="ADENYLYLSULFATE REDUCTASE, BETA SUBUNIT"/>
    <property type="match status" value="1"/>
</dbReference>
<feature type="domain" description="4Fe-4S ferredoxin-type" evidence="12">
    <location>
        <begin position="78"/>
        <end position="108"/>
    </location>
</feature>
<keyword evidence="3" id="KW-0813">Transport</keyword>
<dbReference type="EMBL" id="MPRJ01000024">
    <property type="protein sequence ID" value="OOZ36838.1"/>
    <property type="molecule type" value="Genomic_DNA"/>
</dbReference>
<dbReference type="GO" id="GO:0046872">
    <property type="term" value="F:metal ion binding"/>
    <property type="evidence" value="ECO:0007669"/>
    <property type="project" value="UniProtKB-KW"/>
</dbReference>
<organism evidence="13 14">
    <name type="scientific">Solemya velesiana gill symbiont</name>
    <dbReference type="NCBI Taxonomy" id="1918948"/>
    <lineage>
        <taxon>Bacteria</taxon>
        <taxon>Pseudomonadati</taxon>
        <taxon>Pseudomonadota</taxon>
        <taxon>Gammaproteobacteria</taxon>
        <taxon>sulfur-oxidizing symbionts</taxon>
    </lineage>
</organism>
<evidence type="ECO:0000256" key="7">
    <source>
        <dbReference type="ARBA" id="ARBA00022982"/>
    </source>
</evidence>
<evidence type="ECO:0000313" key="14">
    <source>
        <dbReference type="Proteomes" id="UP000190896"/>
    </source>
</evidence>
<keyword evidence="8" id="KW-0408">Iron</keyword>
<proteinExistence type="predicted"/>
<comment type="caution">
    <text evidence="13">The sequence shown here is derived from an EMBL/GenBank/DDBJ whole genome shotgun (WGS) entry which is preliminary data.</text>
</comment>
<evidence type="ECO:0000259" key="12">
    <source>
        <dbReference type="PROSITE" id="PS51379"/>
    </source>
</evidence>
<dbReference type="SUPFAM" id="SSF54862">
    <property type="entry name" value="4Fe-4S ferredoxins"/>
    <property type="match status" value="1"/>
</dbReference>
<gene>
    <name evidence="13" type="ORF">BOW51_05130</name>
</gene>
<keyword evidence="9" id="KW-0411">Iron-sulfur</keyword>
<sequence length="110" mass="12075">MSFNTSVTRGGIEYTPAFVMEIDQSNCIGCGRCFKVCPRDVFDLVERDDVPGLEAEGDYDDYDDYDDDDDGLSDDTAMVMSLKDAMDCIGCGSCARICPKKCFSHEPLAA</sequence>
<comment type="function">
    <text evidence="2">Ferredoxins are iron-sulfur proteins that transfer electrons in a wide variety of metabolic reactions.</text>
</comment>
<dbReference type="Proteomes" id="UP000190896">
    <property type="component" value="Unassembled WGS sequence"/>
</dbReference>
<evidence type="ECO:0000256" key="10">
    <source>
        <dbReference type="ARBA" id="ARBA00023231"/>
    </source>
</evidence>
<dbReference type="NCBIfam" id="TIGR02936">
    <property type="entry name" value="fdxN_nitrog"/>
    <property type="match status" value="1"/>
</dbReference>
<evidence type="ECO:0000256" key="9">
    <source>
        <dbReference type="ARBA" id="ARBA00023014"/>
    </source>
</evidence>
<dbReference type="InterPro" id="IPR017900">
    <property type="entry name" value="4Fe4S_Fe_S_CS"/>
</dbReference>
<dbReference type="GO" id="GO:0051539">
    <property type="term" value="F:4 iron, 4 sulfur cluster binding"/>
    <property type="evidence" value="ECO:0007669"/>
    <property type="project" value="UniProtKB-KW"/>
</dbReference>
<evidence type="ECO:0000256" key="1">
    <source>
        <dbReference type="ARBA" id="ARBA00001966"/>
    </source>
</evidence>
<evidence type="ECO:0000256" key="4">
    <source>
        <dbReference type="ARBA" id="ARBA00022485"/>
    </source>
</evidence>
<name>A0A1T2KVE0_9GAMM</name>
<protein>
    <recommendedName>
        <fullName evidence="11">Ferredoxin III</fullName>
    </recommendedName>
</protein>
<keyword evidence="4" id="KW-0004">4Fe-4S</keyword>
<dbReference type="Pfam" id="PF13237">
    <property type="entry name" value="Fer4_10"/>
    <property type="match status" value="1"/>
</dbReference>
<keyword evidence="6" id="KW-0677">Repeat</keyword>
<evidence type="ECO:0000256" key="11">
    <source>
        <dbReference type="ARBA" id="ARBA00030616"/>
    </source>
</evidence>
<dbReference type="Gene3D" id="3.30.70.20">
    <property type="match status" value="1"/>
</dbReference>
<dbReference type="InterPro" id="IPR014283">
    <property type="entry name" value="FdIII_4_nif"/>
</dbReference>
<keyword evidence="10" id="KW-0535">Nitrogen fixation</keyword>
<keyword evidence="5" id="KW-0479">Metal-binding</keyword>
<dbReference type="InterPro" id="IPR017896">
    <property type="entry name" value="4Fe4S_Fe-S-bd"/>
</dbReference>